<dbReference type="SUPFAM" id="SSF102114">
    <property type="entry name" value="Radical SAM enzymes"/>
    <property type="match status" value="1"/>
</dbReference>
<accession>A0ABT3IJM9</accession>
<protein>
    <submittedName>
        <fullName evidence="1">Grasp-with-spasm system SPASM domain peptide maturase</fullName>
    </submittedName>
</protein>
<dbReference type="InterPro" id="IPR013785">
    <property type="entry name" value="Aldolase_TIM"/>
</dbReference>
<sequence>MAIRISQVKEKYLYLYANCYPVKGYTRTMICDLQLKKLYFVDNTYFTILTELRTHTIGEVADMLEDEADYAEYEKFIRYLLNKELAAIVDDLDVFPPISMEWDHPAIITNSIIDIRDEFPDFQKIFTQLDELGCHAIQIRAFTHLSPRHITAILALTSGKNFRSVQLLFGYKKEKTGFTSLSKIAIKYPIAALVVYDTPDEAYRKNNAAATKPPNLTYLKQDITSCESCGIINLESLQVPSLQGFIENITLNSCLNRKISIDEQGEIKNCPSMKKSYGNIKNTTLKSVIDHTNISALWPINKDAIEVCKDCEYRYICTDCRAYTTHSDNLYAKPAKCKYDPYTAKWSN</sequence>
<dbReference type="Proteomes" id="UP001207742">
    <property type="component" value="Unassembled WGS sequence"/>
</dbReference>
<gene>
    <name evidence="1" type="primary">gwsS</name>
    <name evidence="1" type="ORF">OL497_09680</name>
</gene>
<dbReference type="EMBL" id="JAPDNS010000001">
    <property type="protein sequence ID" value="MCW3484162.1"/>
    <property type="molecule type" value="Genomic_DNA"/>
</dbReference>
<organism evidence="1 2">
    <name type="scientific">Chitinophaga nivalis</name>
    <dbReference type="NCBI Taxonomy" id="2991709"/>
    <lineage>
        <taxon>Bacteria</taxon>
        <taxon>Pseudomonadati</taxon>
        <taxon>Bacteroidota</taxon>
        <taxon>Chitinophagia</taxon>
        <taxon>Chitinophagales</taxon>
        <taxon>Chitinophagaceae</taxon>
        <taxon>Chitinophaga</taxon>
    </lineage>
</organism>
<comment type="caution">
    <text evidence="1">The sequence shown here is derived from an EMBL/GenBank/DDBJ whole genome shotgun (WGS) entry which is preliminary data.</text>
</comment>
<proteinExistence type="predicted"/>
<dbReference type="InterPro" id="IPR058240">
    <property type="entry name" value="rSAM_sf"/>
</dbReference>
<dbReference type="RefSeq" id="WP_264729681.1">
    <property type="nucleotide sequence ID" value="NZ_JAPDNR010000001.1"/>
</dbReference>
<evidence type="ECO:0000313" key="2">
    <source>
        <dbReference type="Proteomes" id="UP001207742"/>
    </source>
</evidence>
<reference evidence="1 2" key="1">
    <citation type="submission" date="2022-10" db="EMBL/GenBank/DDBJ databases">
        <title>Chitinophaga nivalis PC15 sp. nov., isolated from Pyeongchang county, South Korea.</title>
        <authorList>
            <person name="Trinh H.N."/>
        </authorList>
    </citation>
    <scope>NUCLEOTIDE SEQUENCE [LARGE SCALE GENOMIC DNA]</scope>
    <source>
        <strain evidence="1 2">PC14</strain>
    </source>
</reference>
<evidence type="ECO:0000313" key="1">
    <source>
        <dbReference type="EMBL" id="MCW3484162.1"/>
    </source>
</evidence>
<dbReference type="InterPro" id="IPR026497">
    <property type="entry name" value="GRASP-with-SPASM"/>
</dbReference>
<dbReference type="InterPro" id="IPR023885">
    <property type="entry name" value="4Fe4S-binding_SPASM_dom"/>
</dbReference>
<dbReference type="NCBIfam" id="TIGR04193">
    <property type="entry name" value="SPASM_w_grasp"/>
    <property type="match status" value="1"/>
</dbReference>
<dbReference type="Gene3D" id="3.20.20.70">
    <property type="entry name" value="Aldolase class I"/>
    <property type="match status" value="1"/>
</dbReference>
<name>A0ABT3IJM9_9BACT</name>
<keyword evidence="2" id="KW-1185">Reference proteome</keyword>
<dbReference type="NCBIfam" id="TIGR04085">
    <property type="entry name" value="rSAM_more_4Fe4S"/>
    <property type="match status" value="1"/>
</dbReference>